<name>A0ABQ6A0Z9_9PROT</name>
<dbReference type="InterPro" id="IPR001128">
    <property type="entry name" value="Cyt_P450"/>
</dbReference>
<gene>
    <name evidence="3" type="ORF">GCM10010909_07890</name>
</gene>
<comment type="similarity">
    <text evidence="1 2">Belongs to the cytochrome P450 family.</text>
</comment>
<reference evidence="4" key="1">
    <citation type="journal article" date="2019" name="Int. J. Syst. Evol. Microbiol.">
        <title>The Global Catalogue of Microorganisms (GCM) 10K type strain sequencing project: providing services to taxonomists for standard genome sequencing and annotation.</title>
        <authorList>
            <consortium name="The Broad Institute Genomics Platform"/>
            <consortium name="The Broad Institute Genome Sequencing Center for Infectious Disease"/>
            <person name="Wu L."/>
            <person name="Ma J."/>
        </authorList>
    </citation>
    <scope>NUCLEOTIDE SEQUENCE [LARGE SCALE GENOMIC DNA]</scope>
    <source>
        <strain evidence="4">NBRC 112502</strain>
    </source>
</reference>
<dbReference type="SUPFAM" id="SSF48264">
    <property type="entry name" value="Cytochrome P450"/>
    <property type="match status" value="1"/>
</dbReference>
<sequence length="417" mass="48131">MDTVMQNSGLLDIPLDRLDVSQHHLFRTGEVLPLFARLRREDPVHYCAQSQNGPYWSVTKHEDIMKVDTNPKVFSSSWENGGIVLDDAQAIPPVKDFVISAFIALDEPRHGVYRRAVQPIVSADSLRSLEDLVRTRTKKVLDSLPRDQVFNWVDLVSIELTTLLLATLFDVPVEDRHLLREWSDVTATLEGMDGFIGHENRIAKLTECLHYFMKLWNDRVNAPPKFDLVSMLAHDPNTRNMTPIDYLSQILVLIVGGNDTTRNTMSATINAINLFPDEYRKVREDRKLIPAMVDEIIRWQTPIPHMRRTALEDFQLRGKLIRKGDKVAMWYYSGNRDEEVFPDGDSVNVNRPNVSRQLSFGFGIHRCMGMNIAKLQLRILWEEMLDRFEFIEMLKPPVRTMSNQINGYTEVMVRIRG</sequence>
<keyword evidence="2" id="KW-0479">Metal-binding</keyword>
<dbReference type="InterPro" id="IPR036396">
    <property type="entry name" value="Cyt_P450_sf"/>
</dbReference>
<evidence type="ECO:0000256" key="1">
    <source>
        <dbReference type="ARBA" id="ARBA00010617"/>
    </source>
</evidence>
<evidence type="ECO:0000256" key="2">
    <source>
        <dbReference type="RuleBase" id="RU000461"/>
    </source>
</evidence>
<keyword evidence="2" id="KW-0349">Heme</keyword>
<protein>
    <submittedName>
        <fullName evidence="3">Cytochrome P450</fullName>
    </submittedName>
</protein>
<dbReference type="RefSeq" id="WP_284256708.1">
    <property type="nucleotide sequence ID" value="NZ_BSOS01000009.1"/>
</dbReference>
<evidence type="ECO:0000313" key="3">
    <source>
        <dbReference type="EMBL" id="GLR66111.1"/>
    </source>
</evidence>
<dbReference type="EMBL" id="BSOS01000009">
    <property type="protein sequence ID" value="GLR66111.1"/>
    <property type="molecule type" value="Genomic_DNA"/>
</dbReference>
<dbReference type="CDD" id="cd11033">
    <property type="entry name" value="CYP142-like"/>
    <property type="match status" value="1"/>
</dbReference>
<dbReference type="PANTHER" id="PTHR46696">
    <property type="entry name" value="P450, PUTATIVE (EUROFUNG)-RELATED"/>
    <property type="match status" value="1"/>
</dbReference>
<evidence type="ECO:0000313" key="4">
    <source>
        <dbReference type="Proteomes" id="UP001156641"/>
    </source>
</evidence>
<dbReference type="InterPro" id="IPR002397">
    <property type="entry name" value="Cyt_P450_B"/>
</dbReference>
<dbReference type="Pfam" id="PF00067">
    <property type="entry name" value="p450"/>
    <property type="match status" value="1"/>
</dbReference>
<dbReference type="Proteomes" id="UP001156641">
    <property type="component" value="Unassembled WGS sequence"/>
</dbReference>
<dbReference type="PANTHER" id="PTHR46696:SF1">
    <property type="entry name" value="CYTOCHROME P450 YJIB-RELATED"/>
    <property type="match status" value="1"/>
</dbReference>
<keyword evidence="4" id="KW-1185">Reference proteome</keyword>
<keyword evidence="2" id="KW-0408">Iron</keyword>
<dbReference type="PROSITE" id="PS00086">
    <property type="entry name" value="CYTOCHROME_P450"/>
    <property type="match status" value="1"/>
</dbReference>
<comment type="caution">
    <text evidence="3">The sequence shown here is derived from an EMBL/GenBank/DDBJ whole genome shotgun (WGS) entry which is preliminary data.</text>
</comment>
<dbReference type="InterPro" id="IPR017972">
    <property type="entry name" value="Cyt_P450_CS"/>
</dbReference>
<keyword evidence="2" id="KW-0503">Monooxygenase</keyword>
<dbReference type="Gene3D" id="1.10.630.10">
    <property type="entry name" value="Cytochrome P450"/>
    <property type="match status" value="1"/>
</dbReference>
<organism evidence="3 4">
    <name type="scientific">Acidocella aquatica</name>
    <dbReference type="NCBI Taxonomy" id="1922313"/>
    <lineage>
        <taxon>Bacteria</taxon>
        <taxon>Pseudomonadati</taxon>
        <taxon>Pseudomonadota</taxon>
        <taxon>Alphaproteobacteria</taxon>
        <taxon>Acetobacterales</taxon>
        <taxon>Acidocellaceae</taxon>
        <taxon>Acidocella</taxon>
    </lineage>
</organism>
<dbReference type="PRINTS" id="PR00359">
    <property type="entry name" value="BP450"/>
</dbReference>
<accession>A0ABQ6A0Z9</accession>
<proteinExistence type="inferred from homology"/>
<keyword evidence="2" id="KW-0560">Oxidoreductase</keyword>